<name>A0AAP0RIK6_LIQFO</name>
<gene>
    <name evidence="2" type="ORF">L1049_028195</name>
</gene>
<evidence type="ECO:0000313" key="2">
    <source>
        <dbReference type="EMBL" id="KAK9278622.1"/>
    </source>
</evidence>
<proteinExistence type="predicted"/>
<sequence length="183" mass="20679">MVSTSHLARQIPWSSIVGIRYNARKPSQSVRAHKKRVFTAVRNLISLFSPFAGSSPAPVPPLWPNVAPSWAMPPPAVEDRFQTLARLPPQNDLYVAEIPNGHAPPMLEPQQRILTSQHDWYGTDSNVDHVYPAIERQGLPAPNDPYYSAEAQQPFLPDDRVPPVQDPYYSYHRYNTMQEITPS</sequence>
<evidence type="ECO:0000256" key="1">
    <source>
        <dbReference type="SAM" id="MobiDB-lite"/>
    </source>
</evidence>
<evidence type="ECO:0000313" key="3">
    <source>
        <dbReference type="Proteomes" id="UP001415857"/>
    </source>
</evidence>
<reference evidence="2 3" key="1">
    <citation type="journal article" date="2024" name="Plant J.">
        <title>Genome sequences and population genomics reveal climatic adaptation and genomic divergence between two closely related sweetgum species.</title>
        <authorList>
            <person name="Xu W.Q."/>
            <person name="Ren C.Q."/>
            <person name="Zhang X.Y."/>
            <person name="Comes H.P."/>
            <person name="Liu X.H."/>
            <person name="Li Y.G."/>
            <person name="Kettle C.J."/>
            <person name="Jalonen R."/>
            <person name="Gaisberger H."/>
            <person name="Ma Y.Z."/>
            <person name="Qiu Y.X."/>
        </authorList>
    </citation>
    <scope>NUCLEOTIDE SEQUENCE [LARGE SCALE GENOMIC DNA]</scope>
    <source>
        <strain evidence="2">Hangzhou</strain>
    </source>
</reference>
<comment type="caution">
    <text evidence="2">The sequence shown here is derived from an EMBL/GenBank/DDBJ whole genome shotgun (WGS) entry which is preliminary data.</text>
</comment>
<dbReference type="AlphaFoldDB" id="A0AAP0RIK6"/>
<keyword evidence="3" id="KW-1185">Reference proteome</keyword>
<organism evidence="2 3">
    <name type="scientific">Liquidambar formosana</name>
    <name type="common">Formosan gum</name>
    <dbReference type="NCBI Taxonomy" id="63359"/>
    <lineage>
        <taxon>Eukaryota</taxon>
        <taxon>Viridiplantae</taxon>
        <taxon>Streptophyta</taxon>
        <taxon>Embryophyta</taxon>
        <taxon>Tracheophyta</taxon>
        <taxon>Spermatophyta</taxon>
        <taxon>Magnoliopsida</taxon>
        <taxon>eudicotyledons</taxon>
        <taxon>Gunneridae</taxon>
        <taxon>Pentapetalae</taxon>
        <taxon>Saxifragales</taxon>
        <taxon>Altingiaceae</taxon>
        <taxon>Liquidambar</taxon>
    </lineage>
</organism>
<dbReference type="EMBL" id="JBBPBK010000009">
    <property type="protein sequence ID" value="KAK9278622.1"/>
    <property type="molecule type" value="Genomic_DNA"/>
</dbReference>
<protein>
    <submittedName>
        <fullName evidence="2">Uncharacterized protein</fullName>
    </submittedName>
</protein>
<feature type="region of interest" description="Disordered" evidence="1">
    <location>
        <begin position="141"/>
        <end position="162"/>
    </location>
</feature>
<dbReference type="Proteomes" id="UP001415857">
    <property type="component" value="Unassembled WGS sequence"/>
</dbReference>
<accession>A0AAP0RIK6</accession>